<dbReference type="AlphaFoldDB" id="A6II88"/>
<organism evidence="1 2">
    <name type="scientific">Rattus norvegicus</name>
    <name type="common">Rat</name>
    <dbReference type="NCBI Taxonomy" id="10116"/>
    <lineage>
        <taxon>Eukaryota</taxon>
        <taxon>Metazoa</taxon>
        <taxon>Chordata</taxon>
        <taxon>Craniata</taxon>
        <taxon>Vertebrata</taxon>
        <taxon>Euteleostomi</taxon>
        <taxon>Mammalia</taxon>
        <taxon>Eutheria</taxon>
        <taxon>Euarchontoglires</taxon>
        <taxon>Glires</taxon>
        <taxon>Rodentia</taxon>
        <taxon>Myomorpha</taxon>
        <taxon>Muroidea</taxon>
        <taxon>Muridae</taxon>
        <taxon>Murinae</taxon>
        <taxon>Rattus</taxon>
    </lineage>
</organism>
<gene>
    <name evidence="1" type="ORF">rCG_54761</name>
</gene>
<evidence type="ECO:0000313" key="2">
    <source>
        <dbReference type="Proteomes" id="UP000234681"/>
    </source>
</evidence>
<evidence type="ECO:0000313" key="1">
    <source>
        <dbReference type="EMBL" id="EDL98458.1"/>
    </source>
</evidence>
<proteinExistence type="predicted"/>
<accession>A6II88</accession>
<dbReference type="Proteomes" id="UP000234681">
    <property type="component" value="Chromosome 5"/>
</dbReference>
<sequence length="27" mass="3411">MFRVDMSKRQEISEAMWTMQYEQTRDI</sequence>
<protein>
    <submittedName>
        <fullName evidence="1">RCG54761</fullName>
    </submittedName>
</protein>
<name>A6II88_RAT</name>
<reference evidence="2" key="1">
    <citation type="submission" date="2005-09" db="EMBL/GenBank/DDBJ databases">
        <authorList>
            <person name="Mural R.J."/>
            <person name="Li P.W."/>
            <person name="Adams M.D."/>
            <person name="Amanatides P.G."/>
            <person name="Baden-Tillson H."/>
            <person name="Barnstead M."/>
            <person name="Chin S.H."/>
            <person name="Dew I."/>
            <person name="Evans C.A."/>
            <person name="Ferriera S."/>
            <person name="Flanigan M."/>
            <person name="Fosler C."/>
            <person name="Glodek A."/>
            <person name="Gu Z."/>
            <person name="Holt R.A."/>
            <person name="Jennings D."/>
            <person name="Kraft C.L."/>
            <person name="Lu F."/>
            <person name="Nguyen T."/>
            <person name="Nusskern D.R."/>
            <person name="Pfannkoch C.M."/>
            <person name="Sitter C."/>
            <person name="Sutton G.G."/>
            <person name="Venter J.C."/>
            <person name="Wang Z."/>
            <person name="Woodage T."/>
            <person name="Zheng X.H."/>
            <person name="Zhong F."/>
        </authorList>
    </citation>
    <scope>NUCLEOTIDE SEQUENCE [LARGE SCALE GENOMIC DNA]</scope>
    <source>
        <strain>BN</strain>
        <strain evidence="2">Sprague-Dawley</strain>
    </source>
</reference>
<dbReference type="EMBL" id="CH473962">
    <property type="protein sequence ID" value="EDL98458.1"/>
    <property type="molecule type" value="Genomic_DNA"/>
</dbReference>